<gene>
    <name evidence="1" type="ORF">CKAN_01863500</name>
</gene>
<dbReference type="EMBL" id="QPKB01000007">
    <property type="protein sequence ID" value="RWR89571.1"/>
    <property type="molecule type" value="Genomic_DNA"/>
</dbReference>
<organism evidence="1 2">
    <name type="scientific">Cinnamomum micranthum f. kanehirae</name>
    <dbReference type="NCBI Taxonomy" id="337451"/>
    <lineage>
        <taxon>Eukaryota</taxon>
        <taxon>Viridiplantae</taxon>
        <taxon>Streptophyta</taxon>
        <taxon>Embryophyta</taxon>
        <taxon>Tracheophyta</taxon>
        <taxon>Spermatophyta</taxon>
        <taxon>Magnoliopsida</taxon>
        <taxon>Magnoliidae</taxon>
        <taxon>Laurales</taxon>
        <taxon>Lauraceae</taxon>
        <taxon>Cinnamomum</taxon>
    </lineage>
</organism>
<dbReference type="Pfam" id="PF14009">
    <property type="entry name" value="PADRE"/>
    <property type="match status" value="1"/>
</dbReference>
<protein>
    <submittedName>
        <fullName evidence="1">UvrABC system protein C</fullName>
    </submittedName>
</protein>
<dbReference type="Proteomes" id="UP000283530">
    <property type="component" value="Unassembled WGS sequence"/>
</dbReference>
<reference evidence="1 2" key="1">
    <citation type="journal article" date="2019" name="Nat. Plants">
        <title>Stout camphor tree genome fills gaps in understanding of flowering plant genome evolution.</title>
        <authorList>
            <person name="Chaw S.M."/>
            <person name="Liu Y.C."/>
            <person name="Wu Y.W."/>
            <person name="Wang H.Y."/>
            <person name="Lin C.I."/>
            <person name="Wu C.S."/>
            <person name="Ke H.M."/>
            <person name="Chang L.Y."/>
            <person name="Hsu C.Y."/>
            <person name="Yang H.T."/>
            <person name="Sudianto E."/>
            <person name="Hsu M.H."/>
            <person name="Wu K.P."/>
            <person name="Wang L.N."/>
            <person name="Leebens-Mack J.H."/>
            <person name="Tsai I.J."/>
        </authorList>
    </citation>
    <scope>NUCLEOTIDE SEQUENCE [LARGE SCALE GENOMIC DNA]</scope>
    <source>
        <strain evidence="2">cv. Chaw 1501</strain>
        <tissue evidence="1">Young leaves</tissue>
    </source>
</reference>
<dbReference type="PANTHER" id="PTHR33148:SF41">
    <property type="entry name" value="DUF4228 DOMAIN PROTEIN"/>
    <property type="match status" value="1"/>
</dbReference>
<sequence length="183" mass="20240">MVGGFAEVDQVIKVVTSNGGVMELYTPVTVQRITDEFPGQAIFRRDDVITRRPLPNNEELHPGEMYYLLPLIAQQGCNEREGGYPMNGVVVAPYRMSSDNNGIWKRVETEVFSRCNKKGIWKVKLAISPDKLTEILSQEAPTEALIETVRTVAKCGSGSFSSLSSDQWSLASSSRKGSLEHMA</sequence>
<name>A0A3S4PF12_9MAGN</name>
<dbReference type="AlphaFoldDB" id="A0A3S4PF12"/>
<accession>A0A3S4PF12</accession>
<dbReference type="OrthoDB" id="10291155at2759"/>
<evidence type="ECO:0000313" key="2">
    <source>
        <dbReference type="Proteomes" id="UP000283530"/>
    </source>
</evidence>
<evidence type="ECO:0000313" key="1">
    <source>
        <dbReference type="EMBL" id="RWR89571.1"/>
    </source>
</evidence>
<dbReference type="PANTHER" id="PTHR33148">
    <property type="entry name" value="PLASTID MOVEMENT IMPAIRED PROTEIN-RELATED"/>
    <property type="match status" value="1"/>
</dbReference>
<keyword evidence="2" id="KW-1185">Reference proteome</keyword>
<dbReference type="InterPro" id="IPR025322">
    <property type="entry name" value="PADRE_dom"/>
</dbReference>
<comment type="caution">
    <text evidence="1">The sequence shown here is derived from an EMBL/GenBank/DDBJ whole genome shotgun (WGS) entry which is preliminary data.</text>
</comment>
<proteinExistence type="predicted"/>